<dbReference type="SUPFAM" id="SSF53098">
    <property type="entry name" value="Ribonuclease H-like"/>
    <property type="match status" value="1"/>
</dbReference>
<dbReference type="InterPro" id="IPR012337">
    <property type="entry name" value="RNaseH-like_sf"/>
</dbReference>
<organism evidence="3 4">
    <name type="scientific">Citricoccus parietis</name>
    <dbReference type="NCBI Taxonomy" id="592307"/>
    <lineage>
        <taxon>Bacteria</taxon>
        <taxon>Bacillati</taxon>
        <taxon>Actinomycetota</taxon>
        <taxon>Actinomycetes</taxon>
        <taxon>Micrococcales</taxon>
        <taxon>Micrococcaceae</taxon>
        <taxon>Citricoccus</taxon>
    </lineage>
</organism>
<evidence type="ECO:0000256" key="1">
    <source>
        <dbReference type="SAM" id="MobiDB-lite"/>
    </source>
</evidence>
<dbReference type="InterPro" id="IPR001584">
    <property type="entry name" value="Integrase_cat-core"/>
</dbReference>
<evidence type="ECO:0000313" key="3">
    <source>
        <dbReference type="EMBL" id="MFC0250256.1"/>
    </source>
</evidence>
<dbReference type="Proteomes" id="UP001589766">
    <property type="component" value="Unassembled WGS sequence"/>
</dbReference>
<reference evidence="3 4" key="1">
    <citation type="submission" date="2024-09" db="EMBL/GenBank/DDBJ databases">
        <authorList>
            <person name="Sun Q."/>
            <person name="Mori K."/>
        </authorList>
    </citation>
    <scope>NUCLEOTIDE SEQUENCE [LARGE SCALE GENOMIC DNA]</scope>
    <source>
        <strain evidence="3 4">CCM 7609</strain>
    </source>
</reference>
<feature type="domain" description="Integrase catalytic" evidence="2">
    <location>
        <begin position="134"/>
        <end position="315"/>
    </location>
</feature>
<dbReference type="InterPro" id="IPR054353">
    <property type="entry name" value="IstA-like_C"/>
</dbReference>
<protein>
    <submittedName>
        <fullName evidence="3">IS21 family transposase</fullName>
    </submittedName>
</protein>
<dbReference type="PROSITE" id="PS50994">
    <property type="entry name" value="INTEGRASE"/>
    <property type="match status" value="1"/>
</dbReference>
<dbReference type="Pfam" id="PF22483">
    <property type="entry name" value="Mu-transpos_C_2"/>
    <property type="match status" value="1"/>
</dbReference>
<dbReference type="PANTHER" id="PTHR35004">
    <property type="entry name" value="TRANSPOSASE RV3428C-RELATED"/>
    <property type="match status" value="1"/>
</dbReference>
<dbReference type="PANTHER" id="PTHR35004:SF8">
    <property type="entry name" value="TRANSPOSASE RV3428C-RELATED"/>
    <property type="match status" value="1"/>
</dbReference>
<accession>A0ABV6F9P4</accession>
<gene>
    <name evidence="3" type="primary">istA</name>
    <name evidence="3" type="ORF">ACFFIO_17265</name>
</gene>
<evidence type="ECO:0000313" key="4">
    <source>
        <dbReference type="Proteomes" id="UP001589766"/>
    </source>
</evidence>
<dbReference type="RefSeq" id="WP_159555550.1">
    <property type="nucleotide sequence ID" value="NZ_JBHLWH010000054.1"/>
</dbReference>
<evidence type="ECO:0000259" key="2">
    <source>
        <dbReference type="PROSITE" id="PS50994"/>
    </source>
</evidence>
<dbReference type="EMBL" id="JBHLWH010000054">
    <property type="protein sequence ID" value="MFC0250256.1"/>
    <property type="molecule type" value="Genomic_DNA"/>
</dbReference>
<proteinExistence type="predicted"/>
<feature type="region of interest" description="Disordered" evidence="1">
    <location>
        <begin position="483"/>
        <end position="508"/>
    </location>
</feature>
<sequence>MVRKIKAKLVLRLRAEGLSGRAIAASQRISRNSVAAVLEAADAAGVRWDDIADRPETEVYSMVFPGRGEHESVYAQPDFEKVHRELSRVGVTLKLLHGEYLDACAAAGDPAMGYDRFCKSYQHHLLVAGLASRVGHKAGQTVEVDWSGPTMQLLDTATGELTRVYLFVGCLPFSRYSFVEPTLDMKQDTWLRAHVAMFEAFGGSVPRIVPDNLKTGVIKHPAEGEIVLNDAYREMAAHYSAAVLPARIRAPKDKPSAENTVWHVAMRVIAELRDQNFATLADLKAAIIDRVAAYNQESFQKRPGSRASVFAAEEGPLLRPLPTVAYEISRWVYGRRVAKNGHVTFGRNFYSVPYTHVGAKVDLRLTDTMLEVYRGPERLASHLLLPENVVNEYRTHDADLPAGPGYRQWDPDRVRDWATRVGTSAVVVVERIFESVPVAEQGLDPALAVLRLTRRYSAERVEAACSLALAGRVRSPRYAHLRPILETGQDKTPGRTPSPGAATAEEPGGYVRGASYYAAGGTR</sequence>
<comment type="caution">
    <text evidence="3">The sequence shown here is derived from an EMBL/GenBank/DDBJ whole genome shotgun (WGS) entry which is preliminary data.</text>
</comment>
<name>A0ABV6F9P4_9MICC</name>
<keyword evidence="4" id="KW-1185">Reference proteome</keyword>
<dbReference type="NCBIfam" id="NF033546">
    <property type="entry name" value="transpos_IS21"/>
    <property type="match status" value="1"/>
</dbReference>